<dbReference type="Proteomes" id="UP001500655">
    <property type="component" value="Unassembled WGS sequence"/>
</dbReference>
<protein>
    <recommendedName>
        <fullName evidence="2 5">Alpha-galactosidase</fullName>
        <ecNumber evidence="2 5">3.2.1.22</ecNumber>
    </recommendedName>
</protein>
<dbReference type="PANTHER" id="PTHR43053:SF3">
    <property type="entry name" value="ALPHA-GALACTOSIDASE C-RELATED"/>
    <property type="match status" value="1"/>
</dbReference>
<dbReference type="EMBL" id="BAAALS010000021">
    <property type="protein sequence ID" value="GAA1765772.1"/>
    <property type="molecule type" value="Genomic_DNA"/>
</dbReference>
<dbReference type="Gene3D" id="2.70.98.60">
    <property type="entry name" value="alpha-galactosidase from lactobacil brevis"/>
    <property type="match status" value="1"/>
</dbReference>
<keyword evidence="4 5" id="KW-0326">Glycosidase</keyword>
<dbReference type="InterPro" id="IPR038417">
    <property type="entry name" value="Alpga-gal_N_sf"/>
</dbReference>
<evidence type="ECO:0000256" key="5">
    <source>
        <dbReference type="PIRNR" id="PIRNR005536"/>
    </source>
</evidence>
<feature type="domain" description="Glycosyl hydrolase family 36 C-terminal" evidence="6">
    <location>
        <begin position="624"/>
        <end position="700"/>
    </location>
</feature>
<comment type="caution">
    <text evidence="8">The sequence shown here is derived from an EMBL/GenBank/DDBJ whole genome shotgun (WGS) entry which is preliminary data.</text>
</comment>
<reference evidence="9" key="1">
    <citation type="journal article" date="2019" name="Int. J. Syst. Evol. Microbiol.">
        <title>The Global Catalogue of Microorganisms (GCM) 10K type strain sequencing project: providing services to taxonomists for standard genome sequencing and annotation.</title>
        <authorList>
            <consortium name="The Broad Institute Genomics Platform"/>
            <consortium name="The Broad Institute Genome Sequencing Center for Infectious Disease"/>
            <person name="Wu L."/>
            <person name="Ma J."/>
        </authorList>
    </citation>
    <scope>NUCLEOTIDE SEQUENCE [LARGE SCALE GENOMIC DNA]</scope>
    <source>
        <strain evidence="9">JCM 13249</strain>
    </source>
</reference>
<dbReference type="InterPro" id="IPR013785">
    <property type="entry name" value="Aldolase_TIM"/>
</dbReference>
<dbReference type="InterPro" id="IPR002252">
    <property type="entry name" value="Glyco_hydro_36"/>
</dbReference>
<dbReference type="PRINTS" id="PR00743">
    <property type="entry name" value="GLHYDRLASE36"/>
</dbReference>
<name>A0ABP4WY31_9ACTN</name>
<comment type="catalytic activity">
    <reaction evidence="1 5">
        <text>Hydrolysis of terminal, non-reducing alpha-D-galactose residues in alpha-D-galactosides, including galactose oligosaccharides, galactomannans and galactolipids.</text>
        <dbReference type="EC" id="3.2.1.22"/>
    </reaction>
</comment>
<dbReference type="InterPro" id="IPR017853">
    <property type="entry name" value="GH"/>
</dbReference>
<dbReference type="PIRSF" id="PIRSF005536">
    <property type="entry name" value="Agal"/>
    <property type="match status" value="1"/>
</dbReference>
<dbReference type="Pfam" id="PF16874">
    <property type="entry name" value="Glyco_hydro_36C"/>
    <property type="match status" value="1"/>
</dbReference>
<evidence type="ECO:0000256" key="2">
    <source>
        <dbReference type="ARBA" id="ARBA00012755"/>
    </source>
</evidence>
<proteinExistence type="inferred from homology"/>
<keyword evidence="3 5" id="KW-0378">Hydrolase</keyword>
<dbReference type="InterPro" id="IPR050985">
    <property type="entry name" value="Alpha-glycosidase_related"/>
</dbReference>
<evidence type="ECO:0000313" key="9">
    <source>
        <dbReference type="Proteomes" id="UP001500655"/>
    </source>
</evidence>
<dbReference type="InterPro" id="IPR013780">
    <property type="entry name" value="Glyco_hydro_b"/>
</dbReference>
<accession>A0ABP4WY31</accession>
<evidence type="ECO:0000256" key="4">
    <source>
        <dbReference type="ARBA" id="ARBA00023295"/>
    </source>
</evidence>
<evidence type="ECO:0000256" key="1">
    <source>
        <dbReference type="ARBA" id="ARBA00001255"/>
    </source>
</evidence>
<dbReference type="Pfam" id="PF16875">
    <property type="entry name" value="Glyco_hydro_36N"/>
    <property type="match status" value="1"/>
</dbReference>
<gene>
    <name evidence="8" type="ORF">GCM10009681_41050</name>
</gene>
<evidence type="ECO:0000259" key="7">
    <source>
        <dbReference type="Pfam" id="PF16875"/>
    </source>
</evidence>
<dbReference type="SUPFAM" id="SSF51445">
    <property type="entry name" value="(Trans)glycosidases"/>
    <property type="match status" value="1"/>
</dbReference>
<dbReference type="InterPro" id="IPR031705">
    <property type="entry name" value="Glyco_hydro_36_C"/>
</dbReference>
<dbReference type="Pfam" id="PF02065">
    <property type="entry name" value="Melibiase"/>
    <property type="match status" value="1"/>
</dbReference>
<sequence>MSSIRSAANSRTWLLSTPHTAYALRVSDRELPAHLHWGAPLTLAQAAAMAPHGPVYGVGVDGPGHPEEYLVAGGARFGVSSLQVQFSDGTRPVQPVLVGEHVEEESGGATLTLSYADEHYPLTIDLHYRVHDGCDVIERWTTLRHPADPPAFVTRADSACWTLPPRPDYRLSHVTGHWSSESQVERVTLARAETTLTSRRGLTGHHANPWVMVDAGDATEDAGEVWGAALAWSGSWRITVDRSPTDRVQLFGGYGHDALTWRLAGDDCLRTPVFCGLYSDGGFGAASRGWHEHVREHVLPRPDEVRPVVYNSWEATGFAVDVAGQQRLARLAAPLGVELFVMDDGWFGKRLSDNAGLGDWTPNPDRFPDGLTPLIDEVHRLGMRFGLWVEPEMVNPDSDLYRAHPDWVLHSANRARTEVRQQLVLNFARPDVAAWAHGWLDGLLRDHKIDFLKWDFNRPFTEAGWPEAADGADRLWIDHIQAVYDLLDRLRADHPRLRVESCAGGGGRVDLGILAHTDEVWTSDNTDAYDRLSIQYGFSQVYPAAIMAAWVTDSPNWLNGRVTPLRFRFHVAMAGVLAIGGNLTEWSPEELAEAADLVAQYKRIRPIVQHGRQYRLAPPGAPVTAVQYVSRDGAESVVFAYRPAPTFGRHPQPLPLRGLDPAATYRDKDTGTQHPGALLLTHGLPLTLPTGDYASALVTLIRV</sequence>
<dbReference type="CDD" id="cd14791">
    <property type="entry name" value="GH36"/>
    <property type="match status" value="1"/>
</dbReference>
<dbReference type="RefSeq" id="WP_344084338.1">
    <property type="nucleotide sequence ID" value="NZ_BAAALS010000021.1"/>
</dbReference>
<comment type="similarity">
    <text evidence="5">Belongs to the glycosyl hydrolase.</text>
</comment>
<dbReference type="EC" id="3.2.1.22" evidence="2 5"/>
<evidence type="ECO:0000313" key="8">
    <source>
        <dbReference type="EMBL" id="GAA1765772.1"/>
    </source>
</evidence>
<evidence type="ECO:0000259" key="6">
    <source>
        <dbReference type="Pfam" id="PF16874"/>
    </source>
</evidence>
<dbReference type="InterPro" id="IPR031704">
    <property type="entry name" value="Glyco_hydro_36_N"/>
</dbReference>
<evidence type="ECO:0000256" key="3">
    <source>
        <dbReference type="ARBA" id="ARBA00022801"/>
    </source>
</evidence>
<organism evidence="8 9">
    <name type="scientific">Luedemannella helvata</name>
    <dbReference type="NCBI Taxonomy" id="349315"/>
    <lineage>
        <taxon>Bacteria</taxon>
        <taxon>Bacillati</taxon>
        <taxon>Actinomycetota</taxon>
        <taxon>Actinomycetes</taxon>
        <taxon>Micromonosporales</taxon>
        <taxon>Micromonosporaceae</taxon>
        <taxon>Luedemannella</taxon>
    </lineage>
</organism>
<dbReference type="Gene3D" id="2.60.40.1180">
    <property type="entry name" value="Golgi alpha-mannosidase II"/>
    <property type="match status" value="1"/>
</dbReference>
<dbReference type="PANTHER" id="PTHR43053">
    <property type="entry name" value="GLYCOSIDASE FAMILY 31"/>
    <property type="match status" value="1"/>
</dbReference>
<dbReference type="Gene3D" id="3.20.20.70">
    <property type="entry name" value="Aldolase class I"/>
    <property type="match status" value="1"/>
</dbReference>
<keyword evidence="9" id="KW-1185">Reference proteome</keyword>
<feature type="domain" description="Glycosyl hydrolase family 36 N-terminal" evidence="7">
    <location>
        <begin position="31"/>
        <end position="264"/>
    </location>
</feature>